<accession>A0AA35V668</accession>
<name>A0AA35V668_9PROT</name>
<keyword evidence="2" id="KW-0067">ATP-binding</keyword>
<dbReference type="Gene3D" id="1.10.8.60">
    <property type="match status" value="1"/>
</dbReference>
<feature type="domain" description="Sigma-54 factor interaction" evidence="7">
    <location>
        <begin position="144"/>
        <end position="331"/>
    </location>
</feature>
<protein>
    <submittedName>
        <fullName evidence="9">Response regulator</fullName>
    </submittedName>
</protein>
<dbReference type="PANTHER" id="PTHR32071">
    <property type="entry name" value="TRANSCRIPTIONAL REGULATORY PROTEIN"/>
    <property type="match status" value="1"/>
</dbReference>
<evidence type="ECO:0000259" key="8">
    <source>
        <dbReference type="PROSITE" id="PS50110"/>
    </source>
</evidence>
<dbReference type="Proteomes" id="UP001176960">
    <property type="component" value="Unassembled WGS sequence"/>
</dbReference>
<dbReference type="InterPro" id="IPR001789">
    <property type="entry name" value="Sig_transdc_resp-reg_receiver"/>
</dbReference>
<dbReference type="Pfam" id="PF25601">
    <property type="entry name" value="AAA_lid_14"/>
    <property type="match status" value="1"/>
</dbReference>
<keyword evidence="6" id="KW-0597">Phosphoprotein</keyword>
<dbReference type="Pfam" id="PF02954">
    <property type="entry name" value="HTH_8"/>
    <property type="match status" value="1"/>
</dbReference>
<evidence type="ECO:0000256" key="3">
    <source>
        <dbReference type="ARBA" id="ARBA00023012"/>
    </source>
</evidence>
<evidence type="ECO:0000313" key="10">
    <source>
        <dbReference type="Proteomes" id="UP001176960"/>
    </source>
</evidence>
<keyword evidence="1" id="KW-0547">Nucleotide-binding</keyword>
<dbReference type="PRINTS" id="PR01590">
    <property type="entry name" value="HTHFIS"/>
</dbReference>
<dbReference type="SUPFAM" id="SSF52540">
    <property type="entry name" value="P-loop containing nucleoside triphosphate hydrolases"/>
    <property type="match status" value="1"/>
</dbReference>
<dbReference type="SUPFAM" id="SSF46689">
    <property type="entry name" value="Homeodomain-like"/>
    <property type="match status" value="1"/>
</dbReference>
<dbReference type="GO" id="GO:0000160">
    <property type="term" value="P:phosphorelay signal transduction system"/>
    <property type="evidence" value="ECO:0007669"/>
    <property type="project" value="UniProtKB-KW"/>
</dbReference>
<dbReference type="InterPro" id="IPR011006">
    <property type="entry name" value="CheY-like_superfamily"/>
</dbReference>
<sequence>MTDSPSGPTLLFVDDDIDIQSAARLLLTRRGFHVLAAHNAPEALTRITAQNVDLVLLDLNYAPGATSGAEGLALLKELLALRPHVPVIVVTGHSGVSIAVAAIRAGAADFVMKPWSNERLITLLQNTLQNRRGAPSEIHGEQPFLCGSDFMRRLLEKADRVATTRAHILISGPTGTGKSLLARRICAHATDDVSSLSIDGESCEALPQGGDVWVIDGIERLTPPLQRALADRLDSATAPRIIALTGSIESDPTKFHPALQLHIGTIHIALPPLEGREEDIVALARHFLRYFAARHGYPEPALDDDHLSALAARPWPQNVRELRQVMERFVLRDEVNDTAALVPGTLSPGTLVPGTLAPGTLEDAERSLIETTLRRHGFNVTRAARELGLTRPALYRRMARHGL</sequence>
<dbReference type="SMART" id="SM00448">
    <property type="entry name" value="REC"/>
    <property type="match status" value="1"/>
</dbReference>
<dbReference type="Pfam" id="PF00158">
    <property type="entry name" value="Sigma54_activat"/>
    <property type="match status" value="1"/>
</dbReference>
<dbReference type="SMART" id="SM00382">
    <property type="entry name" value="AAA"/>
    <property type="match status" value="1"/>
</dbReference>
<dbReference type="GO" id="GO:0005524">
    <property type="term" value="F:ATP binding"/>
    <property type="evidence" value="ECO:0007669"/>
    <property type="project" value="UniProtKB-KW"/>
</dbReference>
<dbReference type="InterPro" id="IPR003593">
    <property type="entry name" value="AAA+_ATPase"/>
</dbReference>
<dbReference type="Gene3D" id="3.40.50.300">
    <property type="entry name" value="P-loop containing nucleotide triphosphate hydrolases"/>
    <property type="match status" value="1"/>
</dbReference>
<gene>
    <name evidence="9" type="ORF">LMG32879_001319</name>
</gene>
<dbReference type="InterPro" id="IPR002197">
    <property type="entry name" value="HTH_Fis"/>
</dbReference>
<dbReference type="GO" id="GO:0043565">
    <property type="term" value="F:sequence-specific DNA binding"/>
    <property type="evidence" value="ECO:0007669"/>
    <property type="project" value="InterPro"/>
</dbReference>
<comment type="caution">
    <text evidence="9">The sequence shown here is derived from an EMBL/GenBank/DDBJ whole genome shotgun (WGS) entry which is preliminary data.</text>
</comment>
<dbReference type="PANTHER" id="PTHR32071:SF57">
    <property type="entry name" value="C4-DICARBOXYLATE TRANSPORT TRANSCRIPTIONAL REGULATORY PROTEIN DCTD"/>
    <property type="match status" value="1"/>
</dbReference>
<dbReference type="CDD" id="cd00156">
    <property type="entry name" value="REC"/>
    <property type="match status" value="1"/>
</dbReference>
<evidence type="ECO:0000256" key="2">
    <source>
        <dbReference type="ARBA" id="ARBA00022840"/>
    </source>
</evidence>
<evidence type="ECO:0000313" key="9">
    <source>
        <dbReference type="EMBL" id="CAI9120486.1"/>
    </source>
</evidence>
<keyword evidence="10" id="KW-1185">Reference proteome</keyword>
<dbReference type="PROSITE" id="PS50045">
    <property type="entry name" value="SIGMA54_INTERACT_4"/>
    <property type="match status" value="1"/>
</dbReference>
<dbReference type="InterPro" id="IPR027417">
    <property type="entry name" value="P-loop_NTPase"/>
</dbReference>
<organism evidence="9 10">
    <name type="scientific">Brytella acorum</name>
    <dbReference type="NCBI Taxonomy" id="2959299"/>
    <lineage>
        <taxon>Bacteria</taxon>
        <taxon>Pseudomonadati</taxon>
        <taxon>Pseudomonadota</taxon>
        <taxon>Alphaproteobacteria</taxon>
        <taxon>Acetobacterales</taxon>
        <taxon>Acetobacteraceae</taxon>
        <taxon>Brytella</taxon>
    </lineage>
</organism>
<feature type="domain" description="Response regulatory" evidence="8">
    <location>
        <begin position="9"/>
        <end position="128"/>
    </location>
</feature>
<evidence type="ECO:0000256" key="4">
    <source>
        <dbReference type="ARBA" id="ARBA00023015"/>
    </source>
</evidence>
<dbReference type="SUPFAM" id="SSF52172">
    <property type="entry name" value="CheY-like"/>
    <property type="match status" value="1"/>
</dbReference>
<dbReference type="Pfam" id="PF00072">
    <property type="entry name" value="Response_reg"/>
    <property type="match status" value="1"/>
</dbReference>
<dbReference type="AlphaFoldDB" id="A0AA35V668"/>
<reference evidence="9" key="1">
    <citation type="submission" date="2023-03" db="EMBL/GenBank/DDBJ databases">
        <authorList>
            <person name="Cleenwerck I."/>
        </authorList>
    </citation>
    <scope>NUCLEOTIDE SEQUENCE</scope>
    <source>
        <strain evidence="9">LMG 32879</strain>
    </source>
</reference>
<dbReference type="InterPro" id="IPR009057">
    <property type="entry name" value="Homeodomain-like_sf"/>
</dbReference>
<keyword evidence="5" id="KW-0804">Transcription</keyword>
<proteinExistence type="predicted"/>
<dbReference type="InterPro" id="IPR058031">
    <property type="entry name" value="AAA_lid_NorR"/>
</dbReference>
<evidence type="ECO:0000256" key="6">
    <source>
        <dbReference type="PROSITE-ProRule" id="PRU00169"/>
    </source>
</evidence>
<feature type="modified residue" description="4-aspartylphosphate" evidence="6">
    <location>
        <position position="58"/>
    </location>
</feature>
<dbReference type="Gene3D" id="3.40.50.2300">
    <property type="match status" value="1"/>
</dbReference>
<dbReference type="CDD" id="cd00009">
    <property type="entry name" value="AAA"/>
    <property type="match status" value="1"/>
</dbReference>
<dbReference type="RefSeq" id="WP_289840583.1">
    <property type="nucleotide sequence ID" value="NZ_CATKSH010000006.1"/>
</dbReference>
<dbReference type="InterPro" id="IPR002078">
    <property type="entry name" value="Sigma_54_int"/>
</dbReference>
<evidence type="ECO:0000259" key="7">
    <source>
        <dbReference type="PROSITE" id="PS50045"/>
    </source>
</evidence>
<dbReference type="Gene3D" id="1.10.10.60">
    <property type="entry name" value="Homeodomain-like"/>
    <property type="match status" value="1"/>
</dbReference>
<evidence type="ECO:0000256" key="5">
    <source>
        <dbReference type="ARBA" id="ARBA00023163"/>
    </source>
</evidence>
<keyword evidence="3" id="KW-0902">Two-component regulatory system</keyword>
<keyword evidence="4" id="KW-0805">Transcription regulation</keyword>
<dbReference type="PROSITE" id="PS50110">
    <property type="entry name" value="RESPONSE_REGULATORY"/>
    <property type="match status" value="1"/>
</dbReference>
<dbReference type="EMBL" id="CATKSH010000006">
    <property type="protein sequence ID" value="CAI9120486.1"/>
    <property type="molecule type" value="Genomic_DNA"/>
</dbReference>
<evidence type="ECO:0000256" key="1">
    <source>
        <dbReference type="ARBA" id="ARBA00022741"/>
    </source>
</evidence>
<dbReference type="GO" id="GO:0006355">
    <property type="term" value="P:regulation of DNA-templated transcription"/>
    <property type="evidence" value="ECO:0007669"/>
    <property type="project" value="InterPro"/>
</dbReference>